<dbReference type="Gene3D" id="3.40.50.150">
    <property type="entry name" value="Vaccinia Virus protein VP39"/>
    <property type="match status" value="1"/>
</dbReference>
<name>A0A1H2ZBP7_9GAMM</name>
<dbReference type="STRING" id="488533.SAMN04487960_106263"/>
<sequence length="257" mass="28399">MAERFSQNLPPNYLLAFNGMMKLTESQVSFVASVISEQTPQEVLQLGLGSMDSTLSVCEALDAIDNSALTLITPTVGQHSTFIREMNKRQDGLLGELVELIRTPADEVLPDFYFQNRSIDLAIINDTGQFDQALVALYYVDKLLASKGTIILNNADNPMIGKLCRYLVSERGYTVQSTLGQPKQTPLAVRILRAQFNRAPGFIQSRIERLINPELLTSGDEPGLDCSTIALVKPVQEGEVDMDFDTLLESIMNESAH</sequence>
<evidence type="ECO:0000313" key="2">
    <source>
        <dbReference type="Proteomes" id="UP000199675"/>
    </source>
</evidence>
<dbReference type="InterPro" id="IPR029063">
    <property type="entry name" value="SAM-dependent_MTases_sf"/>
</dbReference>
<dbReference type="EMBL" id="FNNE01000006">
    <property type="protein sequence ID" value="SDX14810.1"/>
    <property type="molecule type" value="Genomic_DNA"/>
</dbReference>
<dbReference type="Proteomes" id="UP000199675">
    <property type="component" value="Unassembled WGS sequence"/>
</dbReference>
<proteinExistence type="predicted"/>
<protein>
    <submittedName>
        <fullName evidence="1">Uncharacterized protein</fullName>
    </submittedName>
</protein>
<gene>
    <name evidence="1" type="ORF">SAMN04487960_106263</name>
</gene>
<evidence type="ECO:0000313" key="1">
    <source>
        <dbReference type="EMBL" id="SDX14810.1"/>
    </source>
</evidence>
<keyword evidence="2" id="KW-1185">Reference proteome</keyword>
<organism evidence="1 2">
    <name type="scientific">Marinobacter mobilis</name>
    <dbReference type="NCBI Taxonomy" id="488533"/>
    <lineage>
        <taxon>Bacteria</taxon>
        <taxon>Pseudomonadati</taxon>
        <taxon>Pseudomonadota</taxon>
        <taxon>Gammaproteobacteria</taxon>
        <taxon>Pseudomonadales</taxon>
        <taxon>Marinobacteraceae</taxon>
        <taxon>Marinobacter</taxon>
    </lineage>
</organism>
<reference evidence="1 2" key="1">
    <citation type="submission" date="2016-10" db="EMBL/GenBank/DDBJ databases">
        <authorList>
            <person name="de Groot N.N."/>
        </authorList>
    </citation>
    <scope>NUCLEOTIDE SEQUENCE [LARGE SCALE GENOMIC DNA]</scope>
    <source>
        <strain evidence="1 2">CGMCC 1.7059</strain>
    </source>
</reference>
<accession>A0A1H2ZBP7</accession>
<dbReference type="AlphaFoldDB" id="A0A1H2ZBP7"/>